<gene>
    <name evidence="1" type="ORF">EGN73_04515</name>
</gene>
<evidence type="ECO:0000313" key="1">
    <source>
        <dbReference type="EMBL" id="MBW3467073.1"/>
    </source>
</evidence>
<reference evidence="1 2" key="1">
    <citation type="journal article" date="2020" name="Syst. Appl. Microbiol.">
        <title>Arthrospiribacter ruber gen. nov., sp. nov., a novel bacterium isolated from Arthrospira cultures.</title>
        <authorList>
            <person name="Waleron M."/>
            <person name="Misztak A."/>
            <person name="Waleron M.M."/>
            <person name="Furmaniak M."/>
            <person name="Mrozik A."/>
            <person name="Waleron K."/>
        </authorList>
    </citation>
    <scope>NUCLEOTIDE SEQUENCE [LARGE SCALE GENOMIC DNA]</scope>
    <source>
        <strain evidence="1 2">DPMB0001</strain>
    </source>
</reference>
<protein>
    <recommendedName>
        <fullName evidence="3">Outer membrane protein beta-barrel domain-containing protein</fullName>
    </recommendedName>
</protein>
<sequence length="218" mass="25238">MFLLTGKSIAQFSLGLDMISRKEFFQYNDPGNLILPDGFSHLSYGVFGKYVFENNLFLESGIYWFSYGRSLNFRPDPGQSFFFETLSNPERFLTFPVRVGYKFDPLSPGSEFMNKLSIQPFLGFATSFNRHIGFKGTETNQTIINERRTNTYFEGGLGLGYRVFRKMEIMFQYGFLKGNHDFVRREVNYIGNSGETVNSTIISNGSARHWGLRFQYDF</sequence>
<evidence type="ECO:0000313" key="2">
    <source>
        <dbReference type="Proteomes" id="UP000727490"/>
    </source>
</evidence>
<comment type="caution">
    <text evidence="1">The sequence shown here is derived from an EMBL/GenBank/DDBJ whole genome shotgun (WGS) entry which is preliminary data.</text>
</comment>
<dbReference type="Proteomes" id="UP000727490">
    <property type="component" value="Unassembled WGS sequence"/>
</dbReference>
<name>A0A951IWX3_9BACT</name>
<proteinExistence type="predicted"/>
<dbReference type="AlphaFoldDB" id="A0A951IWX3"/>
<organism evidence="1 2">
    <name type="scientific">Arthrospiribacter ruber</name>
    <dbReference type="NCBI Taxonomy" id="2487934"/>
    <lineage>
        <taxon>Bacteria</taxon>
        <taxon>Pseudomonadati</taxon>
        <taxon>Bacteroidota</taxon>
        <taxon>Cytophagia</taxon>
        <taxon>Cytophagales</taxon>
        <taxon>Cyclobacteriaceae</taxon>
        <taxon>Arthrospiribacter</taxon>
    </lineage>
</organism>
<keyword evidence="2" id="KW-1185">Reference proteome</keyword>
<accession>A0A951IWX3</accession>
<dbReference type="EMBL" id="RPHB01000002">
    <property type="protein sequence ID" value="MBW3467073.1"/>
    <property type="molecule type" value="Genomic_DNA"/>
</dbReference>
<evidence type="ECO:0008006" key="3">
    <source>
        <dbReference type="Google" id="ProtNLM"/>
    </source>
</evidence>